<dbReference type="EC" id="2.7.7.65" evidence="1"/>
<dbReference type="SMART" id="SM00267">
    <property type="entry name" value="GGDEF"/>
    <property type="match status" value="1"/>
</dbReference>
<evidence type="ECO:0000256" key="2">
    <source>
        <dbReference type="ARBA" id="ARBA00034247"/>
    </source>
</evidence>
<dbReference type="InterPro" id="IPR029787">
    <property type="entry name" value="Nucleotide_cyclase"/>
</dbReference>
<dbReference type="PROSITE" id="PS50887">
    <property type="entry name" value="GGDEF"/>
    <property type="match status" value="1"/>
</dbReference>
<dbReference type="EMBL" id="JAGMWN010000001">
    <property type="protein sequence ID" value="MBP5856116.1"/>
    <property type="molecule type" value="Genomic_DNA"/>
</dbReference>
<evidence type="ECO:0000259" key="3">
    <source>
        <dbReference type="PROSITE" id="PS50887"/>
    </source>
</evidence>
<proteinExistence type="predicted"/>
<gene>
    <name evidence="4" type="ORF">KAJ83_03785</name>
</gene>
<dbReference type="GO" id="GO:0005886">
    <property type="term" value="C:plasma membrane"/>
    <property type="evidence" value="ECO:0007669"/>
    <property type="project" value="TreeGrafter"/>
</dbReference>
<evidence type="ECO:0000256" key="1">
    <source>
        <dbReference type="ARBA" id="ARBA00012528"/>
    </source>
</evidence>
<dbReference type="AlphaFoldDB" id="A0A8J7SLB8"/>
<comment type="catalytic activity">
    <reaction evidence="2">
        <text>2 GTP = 3',3'-c-di-GMP + 2 diphosphate</text>
        <dbReference type="Rhea" id="RHEA:24898"/>
        <dbReference type="ChEBI" id="CHEBI:33019"/>
        <dbReference type="ChEBI" id="CHEBI:37565"/>
        <dbReference type="ChEBI" id="CHEBI:58805"/>
        <dbReference type="EC" id="2.7.7.65"/>
    </reaction>
</comment>
<accession>A0A8J7SLB8</accession>
<dbReference type="PANTHER" id="PTHR45138">
    <property type="entry name" value="REGULATORY COMPONENTS OF SENSORY TRANSDUCTION SYSTEM"/>
    <property type="match status" value="1"/>
</dbReference>
<dbReference type="Gene3D" id="3.30.70.270">
    <property type="match status" value="1"/>
</dbReference>
<dbReference type="GO" id="GO:1902201">
    <property type="term" value="P:negative regulation of bacterial-type flagellum-dependent cell motility"/>
    <property type="evidence" value="ECO:0007669"/>
    <property type="project" value="TreeGrafter"/>
</dbReference>
<reference evidence="4" key="1">
    <citation type="submission" date="2021-04" db="EMBL/GenBank/DDBJ databases">
        <authorList>
            <person name="Zhang D.-C."/>
        </authorList>
    </citation>
    <scope>NUCLEOTIDE SEQUENCE</scope>
    <source>
        <strain evidence="4">CGMCC 1.15697</strain>
    </source>
</reference>
<organism evidence="4 5">
    <name type="scientific">Marivibrio halodurans</name>
    <dbReference type="NCBI Taxonomy" id="2039722"/>
    <lineage>
        <taxon>Bacteria</taxon>
        <taxon>Pseudomonadati</taxon>
        <taxon>Pseudomonadota</taxon>
        <taxon>Alphaproteobacteria</taxon>
        <taxon>Rhodospirillales</taxon>
        <taxon>Rhodospirillaceae</taxon>
        <taxon>Marivibrio</taxon>
    </lineage>
</organism>
<dbReference type="CDD" id="cd01949">
    <property type="entry name" value="GGDEF"/>
    <property type="match status" value="1"/>
</dbReference>
<dbReference type="InterPro" id="IPR043128">
    <property type="entry name" value="Rev_trsase/Diguanyl_cyclase"/>
</dbReference>
<protein>
    <recommendedName>
        <fullName evidence="1">diguanylate cyclase</fullName>
        <ecNumber evidence="1">2.7.7.65</ecNumber>
    </recommendedName>
</protein>
<dbReference type="SUPFAM" id="SSF55073">
    <property type="entry name" value="Nucleotide cyclase"/>
    <property type="match status" value="1"/>
</dbReference>
<dbReference type="InterPro" id="IPR050469">
    <property type="entry name" value="Diguanylate_Cyclase"/>
</dbReference>
<comment type="caution">
    <text evidence="4">The sequence shown here is derived from an EMBL/GenBank/DDBJ whole genome shotgun (WGS) entry which is preliminary data.</text>
</comment>
<dbReference type="GO" id="GO:0043709">
    <property type="term" value="P:cell adhesion involved in single-species biofilm formation"/>
    <property type="evidence" value="ECO:0007669"/>
    <property type="project" value="TreeGrafter"/>
</dbReference>
<evidence type="ECO:0000313" key="5">
    <source>
        <dbReference type="Proteomes" id="UP000672602"/>
    </source>
</evidence>
<dbReference type="Pfam" id="PF00990">
    <property type="entry name" value="GGDEF"/>
    <property type="match status" value="1"/>
</dbReference>
<dbReference type="Proteomes" id="UP000672602">
    <property type="component" value="Unassembled WGS sequence"/>
</dbReference>
<dbReference type="NCBIfam" id="TIGR00254">
    <property type="entry name" value="GGDEF"/>
    <property type="match status" value="1"/>
</dbReference>
<name>A0A8J7SLB8_9PROT</name>
<feature type="domain" description="GGDEF" evidence="3">
    <location>
        <begin position="117"/>
        <end position="250"/>
    </location>
</feature>
<dbReference type="InterPro" id="IPR000160">
    <property type="entry name" value="GGDEF_dom"/>
</dbReference>
<sequence>MTEVLPARRLVEEAIRASCTETARTADRLADELMCRIAMDEPRDGDEEATQGSGYHRLLREALAAAAEARGALAARTREIERLRNLSITDETTGVLNRRGFDHALERAIARLQRTGESGLLLVIDLNGFKAINDQYGHRAGDLTLTAVATLLSRQTRATDAVARLGGDEFAVILGGADPIDGRIKASRLEAHLNALTVPWQGERIAVSASVGVVDYADGDEAIDVVHRADLDMYRQKRLVAAGTVQQANEGETQGPHSPMIVLPGH</sequence>
<dbReference type="RefSeq" id="WP_210680661.1">
    <property type="nucleotide sequence ID" value="NZ_JAGMWN010000001.1"/>
</dbReference>
<dbReference type="GO" id="GO:0052621">
    <property type="term" value="F:diguanylate cyclase activity"/>
    <property type="evidence" value="ECO:0007669"/>
    <property type="project" value="UniProtKB-EC"/>
</dbReference>
<evidence type="ECO:0000313" key="4">
    <source>
        <dbReference type="EMBL" id="MBP5856116.1"/>
    </source>
</evidence>
<keyword evidence="5" id="KW-1185">Reference proteome</keyword>
<dbReference type="PANTHER" id="PTHR45138:SF9">
    <property type="entry name" value="DIGUANYLATE CYCLASE DGCM-RELATED"/>
    <property type="match status" value="1"/>
</dbReference>